<evidence type="ECO:0000256" key="1">
    <source>
        <dbReference type="SAM" id="Phobius"/>
    </source>
</evidence>
<organism evidence="3 5">
    <name type="scientific">Dracunculus medinensis</name>
    <name type="common">Guinea worm</name>
    <dbReference type="NCBI Taxonomy" id="318479"/>
    <lineage>
        <taxon>Eukaryota</taxon>
        <taxon>Metazoa</taxon>
        <taxon>Ecdysozoa</taxon>
        <taxon>Nematoda</taxon>
        <taxon>Chromadorea</taxon>
        <taxon>Rhabditida</taxon>
        <taxon>Spirurina</taxon>
        <taxon>Dracunculoidea</taxon>
        <taxon>Dracunculidae</taxon>
        <taxon>Dracunculus</taxon>
    </lineage>
</organism>
<feature type="transmembrane region" description="Helical" evidence="1">
    <location>
        <begin position="149"/>
        <end position="171"/>
    </location>
</feature>
<keyword evidence="4" id="KW-1185">Reference proteome</keyword>
<evidence type="ECO:0000313" key="4">
    <source>
        <dbReference type="Proteomes" id="UP000274756"/>
    </source>
</evidence>
<keyword evidence="1" id="KW-0472">Membrane</keyword>
<name>A0A0N4UBD9_DRAME</name>
<reference evidence="5" key="1">
    <citation type="submission" date="2017-02" db="UniProtKB">
        <authorList>
            <consortium name="WormBaseParasite"/>
        </authorList>
    </citation>
    <scope>IDENTIFICATION</scope>
</reference>
<dbReference type="EMBL" id="UYYG01001168">
    <property type="protein sequence ID" value="VDN58425.1"/>
    <property type="molecule type" value="Genomic_DNA"/>
</dbReference>
<dbReference type="Proteomes" id="UP000038040">
    <property type="component" value="Unplaced"/>
</dbReference>
<keyword evidence="1" id="KW-0812">Transmembrane</keyword>
<dbReference type="AlphaFoldDB" id="A0A0N4UBD9"/>
<dbReference type="WBParaSite" id="DME_0000451501-mRNA-1">
    <property type="protein sequence ID" value="DME_0000451501-mRNA-1"/>
    <property type="gene ID" value="DME_0000451501"/>
</dbReference>
<dbReference type="PANTHER" id="PTHR34851:SF3">
    <property type="entry name" value="MARVEL DOMAIN-CONTAINING PROTEIN"/>
    <property type="match status" value="1"/>
</dbReference>
<dbReference type="OrthoDB" id="5862690at2759"/>
<accession>A0A0N4UBD9</accession>
<reference evidence="2 4" key="2">
    <citation type="submission" date="2018-11" db="EMBL/GenBank/DDBJ databases">
        <authorList>
            <consortium name="Pathogen Informatics"/>
        </authorList>
    </citation>
    <scope>NUCLEOTIDE SEQUENCE [LARGE SCALE GENOMIC DNA]</scope>
</reference>
<dbReference type="Proteomes" id="UP000274756">
    <property type="component" value="Unassembled WGS sequence"/>
</dbReference>
<gene>
    <name evidence="2" type="ORF">DME_LOCUS8398</name>
</gene>
<keyword evidence="1" id="KW-1133">Transmembrane helix</keyword>
<feature type="transmembrane region" description="Helical" evidence="1">
    <location>
        <begin position="116"/>
        <end position="137"/>
    </location>
</feature>
<dbReference type="PANTHER" id="PTHR34851">
    <property type="entry name" value="PROTEIN CBG05235-RELATED"/>
    <property type="match status" value="1"/>
</dbReference>
<protein>
    <submittedName>
        <fullName evidence="5">G_PROTEIN_RECEP_F1_2 domain-containing protein</fullName>
    </submittedName>
</protein>
<evidence type="ECO:0000313" key="3">
    <source>
        <dbReference type="Proteomes" id="UP000038040"/>
    </source>
</evidence>
<feature type="transmembrane region" description="Helical" evidence="1">
    <location>
        <begin position="223"/>
        <end position="250"/>
    </location>
</feature>
<feature type="transmembrane region" description="Helical" evidence="1">
    <location>
        <begin position="88"/>
        <end position="110"/>
    </location>
</feature>
<evidence type="ECO:0000313" key="2">
    <source>
        <dbReference type="EMBL" id="VDN58425.1"/>
    </source>
</evidence>
<sequence>MIEADMSYPKAIDMRRTSRAQTFRTQTHNSRWPMLKEENPSLNYATPNPKRSDVDCSMEKISRSYADEERSPSNTCCCGVVHIRYGTILIAVLSLISSIINGILFCLGISRAEINFAIEFLLFVIDLFGILALFYGIIYRRAGYLKPYLFINILWNFVMLLLFFLCAIQLIKDNDLSRNIMRNLLEITGFRLNRNQISSGQANYSMSHNKKCLAISVTTTVTFLMVGGLLLAIGINFWFLYIVFLCFQWINAYNEKSREPSENNAQKDLVTKNCEPKIENSTNRLVLKDLNKNPKIII</sequence>
<evidence type="ECO:0000313" key="5">
    <source>
        <dbReference type="WBParaSite" id="DME_0000451501-mRNA-1"/>
    </source>
</evidence>
<proteinExistence type="predicted"/>